<evidence type="ECO:0000313" key="1">
    <source>
        <dbReference type="EMBL" id="OGG62425.1"/>
    </source>
</evidence>
<dbReference type="AlphaFoldDB" id="A0A1F6DLW0"/>
<evidence type="ECO:0000313" key="2">
    <source>
        <dbReference type="Proteomes" id="UP000176511"/>
    </source>
</evidence>
<dbReference type="EMBL" id="MFLE01000004">
    <property type="protein sequence ID" value="OGG62425.1"/>
    <property type="molecule type" value="Genomic_DNA"/>
</dbReference>
<gene>
    <name evidence="1" type="ORF">A3C87_02345</name>
</gene>
<sequence length="130" mass="14014">MDENSVYTNYSIVLEDSPMTKASKGHRSGGKYAGRHTTIIPAAESICDVLHAHPAVKRISLGLIKSGQRGSGIPTIKIIDQKGCVLLVIKGNATSQHVRVYTENNDAAALFITEAAQEKGFLVNIRERPG</sequence>
<dbReference type="InterPro" id="IPR018664">
    <property type="entry name" value="DUF2103_metal-binding"/>
</dbReference>
<comment type="caution">
    <text evidence="1">The sequence shown here is derived from an EMBL/GenBank/DDBJ whole genome shotgun (WGS) entry which is preliminary data.</text>
</comment>
<organism evidence="1 2">
    <name type="scientific">Candidatus Kaiserbacteria bacterium RIFCSPHIGHO2_02_FULL_49_34</name>
    <dbReference type="NCBI Taxonomy" id="1798491"/>
    <lineage>
        <taxon>Bacteria</taxon>
        <taxon>Candidatus Kaiseribacteriota</taxon>
    </lineage>
</organism>
<reference evidence="1 2" key="1">
    <citation type="journal article" date="2016" name="Nat. Commun.">
        <title>Thousands of microbial genomes shed light on interconnected biogeochemical processes in an aquifer system.</title>
        <authorList>
            <person name="Anantharaman K."/>
            <person name="Brown C.T."/>
            <person name="Hug L.A."/>
            <person name="Sharon I."/>
            <person name="Castelle C.J."/>
            <person name="Probst A.J."/>
            <person name="Thomas B.C."/>
            <person name="Singh A."/>
            <person name="Wilkins M.J."/>
            <person name="Karaoz U."/>
            <person name="Brodie E.L."/>
            <person name="Williams K.H."/>
            <person name="Hubbard S.S."/>
            <person name="Banfield J.F."/>
        </authorList>
    </citation>
    <scope>NUCLEOTIDE SEQUENCE [LARGE SCALE GENOMIC DNA]</scope>
</reference>
<name>A0A1F6DLW0_9BACT</name>
<protein>
    <submittedName>
        <fullName evidence="1">Uncharacterized protein</fullName>
    </submittedName>
</protein>
<dbReference type="Proteomes" id="UP000176511">
    <property type="component" value="Unassembled WGS sequence"/>
</dbReference>
<proteinExistence type="predicted"/>
<accession>A0A1F6DLW0</accession>
<dbReference type="Pfam" id="PF09876">
    <property type="entry name" value="DUF2103"/>
    <property type="match status" value="1"/>
</dbReference>